<protein>
    <recommendedName>
        <fullName evidence="8">PKD domain-containing protein</fullName>
    </recommendedName>
</protein>
<dbReference type="AlphaFoldDB" id="A0A5J4P443"/>
<dbReference type="PANTHER" id="PTHR46730">
    <property type="entry name" value="POLYCYSTIN-1"/>
    <property type="match status" value="1"/>
</dbReference>
<keyword evidence="2" id="KW-0812">Transmembrane</keyword>
<evidence type="ECO:0000313" key="7">
    <source>
        <dbReference type="Proteomes" id="UP000324629"/>
    </source>
</evidence>
<evidence type="ECO:0000256" key="5">
    <source>
        <dbReference type="ARBA" id="ARBA00023136"/>
    </source>
</evidence>
<comment type="caution">
    <text evidence="6">The sequence shown here is derived from an EMBL/GenBank/DDBJ whole genome shotgun (WGS) entry which is preliminary data.</text>
</comment>
<dbReference type="SUPFAM" id="SSF49299">
    <property type="entry name" value="PKD domain"/>
    <property type="match status" value="2"/>
</dbReference>
<reference evidence="6 7" key="1">
    <citation type="journal article" date="2019" name="Gigascience">
        <title>Whole-genome sequence of the oriental lung fluke Paragonimus westermani.</title>
        <authorList>
            <person name="Oey H."/>
            <person name="Zakrzewski M."/>
            <person name="Narain K."/>
            <person name="Devi K.R."/>
            <person name="Agatsuma T."/>
            <person name="Nawaratna S."/>
            <person name="Gobert G.N."/>
            <person name="Jones M.K."/>
            <person name="Ragan M.A."/>
            <person name="McManus D.P."/>
            <person name="Krause L."/>
        </authorList>
    </citation>
    <scope>NUCLEOTIDE SEQUENCE [LARGE SCALE GENOMIC DNA]</scope>
    <source>
        <strain evidence="6 7">IND2009</strain>
    </source>
</reference>
<proteinExistence type="predicted"/>
<evidence type="ECO:0000313" key="6">
    <source>
        <dbReference type="EMBL" id="KAA3682262.1"/>
    </source>
</evidence>
<organism evidence="6 7">
    <name type="scientific">Paragonimus westermani</name>
    <dbReference type="NCBI Taxonomy" id="34504"/>
    <lineage>
        <taxon>Eukaryota</taxon>
        <taxon>Metazoa</taxon>
        <taxon>Spiralia</taxon>
        <taxon>Lophotrochozoa</taxon>
        <taxon>Platyhelminthes</taxon>
        <taxon>Trematoda</taxon>
        <taxon>Digenea</taxon>
        <taxon>Plagiorchiida</taxon>
        <taxon>Troglotremata</taxon>
        <taxon>Troglotrematidae</taxon>
        <taxon>Paragonimus</taxon>
    </lineage>
</organism>
<gene>
    <name evidence="6" type="ORF">DEA37_0009406</name>
</gene>
<keyword evidence="5" id="KW-0472">Membrane</keyword>
<comment type="subcellular location">
    <subcellularLocation>
        <location evidence="1">Membrane</location>
    </subcellularLocation>
</comment>
<keyword evidence="4" id="KW-1133">Transmembrane helix</keyword>
<dbReference type="GO" id="GO:0005261">
    <property type="term" value="F:monoatomic cation channel activity"/>
    <property type="evidence" value="ECO:0007669"/>
    <property type="project" value="TreeGrafter"/>
</dbReference>
<dbReference type="PANTHER" id="PTHR46730:SF4">
    <property type="entry name" value="POLYCYSTIC KIDNEY DISEASE PROTEIN 1-LIKE 1"/>
    <property type="match status" value="1"/>
</dbReference>
<dbReference type="EMBL" id="QNGE01000040">
    <property type="protein sequence ID" value="KAA3682262.1"/>
    <property type="molecule type" value="Genomic_DNA"/>
</dbReference>
<keyword evidence="3" id="KW-0677">Repeat</keyword>
<evidence type="ECO:0000256" key="3">
    <source>
        <dbReference type="ARBA" id="ARBA00022737"/>
    </source>
</evidence>
<dbReference type="Proteomes" id="UP000324629">
    <property type="component" value="Unassembled WGS sequence"/>
</dbReference>
<name>A0A5J4P443_9TREM</name>
<evidence type="ECO:0000256" key="1">
    <source>
        <dbReference type="ARBA" id="ARBA00004370"/>
    </source>
</evidence>
<accession>A0A5J4P443</accession>
<sequence>MDVQDCVSPTLTGCENQLRRLKLDVSSTVEPYDYEVVEVVNVNMTTVGWQRVPFSGSPWSIQPGDRLGLLVTKPIPIACALPSTYQPNDLITTTITSVTVGYTIDHSRLSRSGVRFQLGSWTKIVHKTVLSGTISQIGDAMILLSLSTFENGLNEVVANQTISIVSALSTDGLEKTELKTNVATTLRLTNVGGLTTESNSVSIGPAQPLVFNFLHGSNLTVDLKVDGQFKTVQIDYVHRKIISEALSVSAPVEMPYVVNVSNTLGWQEISGTVRFDEPMEGLSVTFEPPVSTVNADVKFNVAFRRGTSIELQIDFNDTNVYNEPVNKLQNWPQGYQKTHRYAKAGTYVVKLSASGGSKQDVVQVTVSVQGPLGTYILEPANSYTGRNDLFALLVNRVAGDIAVMTQIGIDWGDTLAPFSDRFIEGKKIGHVYTSTGDFTITVTLTMNTSVKKYTTLVSVREPIRNFGCSLLTNPIKFGDKVSVAVSVRDGEQVTITAQFEVGQPAQILQQNIAEPVVLDYTYLTTGQHNISIKAANVVGTKTCLLNADVRKPISNMYFEFPPLLENYAGETSVLIRYMGTTVDFPAGLSYVVDWGDSSPLEVGSLDKPFVKHKIEHVLTRLSYFQVSARLDNQVSRYETTSKVGVFGRIGYIRLQITVAATGEIGYGEKHDRFAAGNPLKLMILSDGRPDNVAETLFEILDLTSGKNTSLTWAESNYQLFTFTKQGQMRIFAEGRNPFSHAFTSMDIYIGSDLRGLRGELVNASVLSPQKTGLFRVFFEAISESSCICVEKEDQTGPIVFPAKDQHAKDCISCPTFNSVYKRPINNTLDIQLNYPTSGEKQLKITAQNPSAQIMRSFTVTVSQLECDPPQIWFIEDSIKSPSSPLTVESNKPVTVGANITGNICTLNGQNTIRWSVFELDVDTLNPIRQVNVSDQPSARSSELLLPANHLKPGFYIATIRVNLSVAPGAPTVSSQADAYIYSVYPPLMIQLYEGNPESVDVGLAQETICLNPQKYSYDPAITDKSEPQSAVMNLFLLLQKYTPVMCFPFVLNRRFLHTDFEGEETVLYSRQRSYWYQRQTFNMDTLCISSDFQKHVFKNYSGCSLLFFNKCHDNKIDPPKPEEIENILNSLLDQNSSRMNTLQLTGNLNTKANIVANYAEIVLQQNSLDKARKLNHKVKQLLSETSTQL</sequence>
<evidence type="ECO:0008006" key="8">
    <source>
        <dbReference type="Google" id="ProtNLM"/>
    </source>
</evidence>
<dbReference type="Gene3D" id="2.60.40.10">
    <property type="entry name" value="Immunoglobulins"/>
    <property type="match status" value="1"/>
</dbReference>
<dbReference type="GO" id="GO:0006816">
    <property type="term" value="P:calcium ion transport"/>
    <property type="evidence" value="ECO:0007669"/>
    <property type="project" value="TreeGrafter"/>
</dbReference>
<dbReference type="InterPro" id="IPR035986">
    <property type="entry name" value="PKD_dom_sf"/>
</dbReference>
<evidence type="ECO:0000256" key="2">
    <source>
        <dbReference type="ARBA" id="ARBA00022692"/>
    </source>
</evidence>
<dbReference type="InterPro" id="IPR013783">
    <property type="entry name" value="Ig-like_fold"/>
</dbReference>
<keyword evidence="7" id="KW-1185">Reference proteome</keyword>
<dbReference type="GO" id="GO:0005886">
    <property type="term" value="C:plasma membrane"/>
    <property type="evidence" value="ECO:0007669"/>
    <property type="project" value="TreeGrafter"/>
</dbReference>
<evidence type="ECO:0000256" key="4">
    <source>
        <dbReference type="ARBA" id="ARBA00022989"/>
    </source>
</evidence>